<dbReference type="AlphaFoldDB" id="X1ACG4"/>
<dbReference type="EMBL" id="BART01004186">
    <property type="protein sequence ID" value="GAG67607.1"/>
    <property type="molecule type" value="Genomic_DNA"/>
</dbReference>
<accession>X1ACG4</accession>
<proteinExistence type="predicted"/>
<comment type="caution">
    <text evidence="1">The sequence shown here is derived from an EMBL/GenBank/DDBJ whole genome shotgun (WGS) entry which is preliminary data.</text>
</comment>
<dbReference type="InterPro" id="IPR015813">
    <property type="entry name" value="Pyrv/PenolPyrv_kinase-like_dom"/>
</dbReference>
<feature type="non-terminal residue" evidence="1">
    <location>
        <position position="98"/>
    </location>
</feature>
<evidence type="ECO:0008006" key="2">
    <source>
        <dbReference type="Google" id="ProtNLM"/>
    </source>
</evidence>
<dbReference type="Gene3D" id="3.20.20.60">
    <property type="entry name" value="Phosphoenolpyruvate-binding domains"/>
    <property type="match status" value="1"/>
</dbReference>
<dbReference type="PANTHER" id="PTHR42905">
    <property type="entry name" value="PHOSPHOENOLPYRUVATE CARBOXYLASE"/>
    <property type="match status" value="1"/>
</dbReference>
<dbReference type="GO" id="GO:0003824">
    <property type="term" value="F:catalytic activity"/>
    <property type="evidence" value="ECO:0007669"/>
    <property type="project" value="InterPro"/>
</dbReference>
<gene>
    <name evidence="1" type="ORF">S01H4_10756</name>
</gene>
<name>X1ACG4_9ZZZZ</name>
<dbReference type="Pfam" id="PF13714">
    <property type="entry name" value="PEP_mutase"/>
    <property type="match status" value="1"/>
</dbReference>
<organism evidence="1">
    <name type="scientific">marine sediment metagenome</name>
    <dbReference type="NCBI Taxonomy" id="412755"/>
    <lineage>
        <taxon>unclassified sequences</taxon>
        <taxon>metagenomes</taxon>
        <taxon>ecological metagenomes</taxon>
    </lineage>
</organism>
<evidence type="ECO:0000313" key="1">
    <source>
        <dbReference type="EMBL" id="GAG67607.1"/>
    </source>
</evidence>
<dbReference type="PANTHER" id="PTHR42905:SF5">
    <property type="entry name" value="CARBOXYVINYL-CARBOXYPHOSPHONATE PHOSPHORYLMUTASE, CHLOROPLASTIC"/>
    <property type="match status" value="1"/>
</dbReference>
<dbReference type="InterPro" id="IPR040442">
    <property type="entry name" value="Pyrv_kinase-like_dom_sf"/>
</dbReference>
<sequence length="98" mass="10469">MTDHATPQPVGQSGKDLRISLRISLENQPITIVGAPFPLAAREIERQGFSAVYLSGAALSAGLLGIPDIGLIPFEELERQTFQLAQNVCIPVIVDADT</sequence>
<reference evidence="1" key="1">
    <citation type="journal article" date="2014" name="Front. Microbiol.">
        <title>High frequency of phylogenetically diverse reductive dehalogenase-homologous genes in deep subseafloor sedimentary metagenomes.</title>
        <authorList>
            <person name="Kawai M."/>
            <person name="Futagami T."/>
            <person name="Toyoda A."/>
            <person name="Takaki Y."/>
            <person name="Nishi S."/>
            <person name="Hori S."/>
            <person name="Arai W."/>
            <person name="Tsubouchi T."/>
            <person name="Morono Y."/>
            <person name="Uchiyama I."/>
            <person name="Ito T."/>
            <person name="Fujiyama A."/>
            <person name="Inagaki F."/>
            <person name="Takami H."/>
        </authorList>
    </citation>
    <scope>NUCLEOTIDE SEQUENCE</scope>
    <source>
        <strain evidence="1">Expedition CK06-06</strain>
    </source>
</reference>
<protein>
    <recommendedName>
        <fullName evidence="2">Methylisocitrate lyase</fullName>
    </recommendedName>
</protein>
<dbReference type="SUPFAM" id="SSF51621">
    <property type="entry name" value="Phosphoenolpyruvate/pyruvate domain"/>
    <property type="match status" value="1"/>
</dbReference>